<keyword evidence="3" id="KW-1185">Reference proteome</keyword>
<dbReference type="HOGENOM" id="CLU_462620_0_0_1"/>
<feature type="signal peptide" evidence="1">
    <location>
        <begin position="1"/>
        <end position="29"/>
    </location>
</feature>
<reference evidence="2" key="2">
    <citation type="submission" date="2015-03" db="UniProtKB">
        <authorList>
            <consortium name="EnsemblPlants"/>
        </authorList>
    </citation>
    <scope>IDENTIFICATION</scope>
</reference>
<evidence type="ECO:0000313" key="3">
    <source>
        <dbReference type="Proteomes" id="UP000032141"/>
    </source>
</evidence>
<accession>A0A0D3E568</accession>
<feature type="chain" id="PRO_5002260850" evidence="1">
    <location>
        <begin position="30"/>
        <end position="590"/>
    </location>
</feature>
<protein>
    <submittedName>
        <fullName evidence="2">Uncharacterized protein</fullName>
    </submittedName>
</protein>
<evidence type="ECO:0000256" key="1">
    <source>
        <dbReference type="SAM" id="SignalP"/>
    </source>
</evidence>
<dbReference type="eggNOG" id="KOG1075">
    <property type="taxonomic scope" value="Eukaryota"/>
</dbReference>
<name>A0A0D3E568_BRAOL</name>
<dbReference type="Proteomes" id="UP000032141">
    <property type="component" value="Chromosome C9"/>
</dbReference>
<evidence type="ECO:0000313" key="2">
    <source>
        <dbReference type="EnsemblPlants" id="Bo9g043540.1"/>
    </source>
</evidence>
<dbReference type="AlphaFoldDB" id="A0A0D3E568"/>
<organism evidence="2 3">
    <name type="scientific">Brassica oleracea var. oleracea</name>
    <dbReference type="NCBI Taxonomy" id="109376"/>
    <lineage>
        <taxon>Eukaryota</taxon>
        <taxon>Viridiplantae</taxon>
        <taxon>Streptophyta</taxon>
        <taxon>Embryophyta</taxon>
        <taxon>Tracheophyta</taxon>
        <taxon>Spermatophyta</taxon>
        <taxon>Magnoliopsida</taxon>
        <taxon>eudicotyledons</taxon>
        <taxon>Gunneridae</taxon>
        <taxon>Pentapetalae</taxon>
        <taxon>rosids</taxon>
        <taxon>malvids</taxon>
        <taxon>Brassicales</taxon>
        <taxon>Brassicaceae</taxon>
        <taxon>Brassiceae</taxon>
        <taxon>Brassica</taxon>
    </lineage>
</organism>
<sequence>MAKNLSSVTFTVLLLVLLMASTEILKIEAMNINARCLPKGCKNATFSEECGPEPFRGSNNDCCHCCVAKYGRKADRESNDLVNHIGGVFRYFIVDVVDHGSTLDVARCGRELSEKFLSHEQGLNCMSSERDRGIMSLYSATSGHHNPPQVVSEHRIIDSWSPRLEEDRHMKKLPSEIEETRKVKEIFGLQEKKENCWTFFAAAAQVYVGRIHESVESVEMISSYEIRAASTRKKSFGAVFDLQSQGMCDYMHWSLGFLHVLQVIGTESIVEHKGFRTGFVWDFLKIHSVSHVILGTRGHLRTLNDMSVSWLFQMVFFSQREGCCRRIEGDRLMRVCLCVIMRVYSRVKVQRTRYYKTAIFRGNAVWWRCQIEIDSGWKHVCFGFSAWDSVVVCFGFSVHMRGKQMGLHGITVAEVGEIIMRDFQGMQQYLQEREDSRYHKGRQTHIKSNLDLRRWNQRSSISQGLKIFQRSQGMQVILAKDDQQILQLHSFSEVVRVTRKVSGCKKKARIVTKRNRVEQVVTTGCNPEDKGYLTIIINTCSRSIKSLPQLVEACLEKLVMGSSFDTREAVREYLRSITGLDDERYNERPT</sequence>
<reference evidence="2 3" key="1">
    <citation type="journal article" date="2014" name="Genome Biol.">
        <title>Transcriptome and methylome profiling reveals relics of genome dominance in the mesopolyploid Brassica oleracea.</title>
        <authorList>
            <person name="Parkin I.A."/>
            <person name="Koh C."/>
            <person name="Tang H."/>
            <person name="Robinson S.J."/>
            <person name="Kagale S."/>
            <person name="Clarke W.E."/>
            <person name="Town C.D."/>
            <person name="Nixon J."/>
            <person name="Krishnakumar V."/>
            <person name="Bidwell S.L."/>
            <person name="Denoeud F."/>
            <person name="Belcram H."/>
            <person name="Links M.G."/>
            <person name="Just J."/>
            <person name="Clarke C."/>
            <person name="Bender T."/>
            <person name="Huebert T."/>
            <person name="Mason A.S."/>
            <person name="Pires J.C."/>
            <person name="Barker G."/>
            <person name="Moore J."/>
            <person name="Walley P.G."/>
            <person name="Manoli S."/>
            <person name="Batley J."/>
            <person name="Edwards D."/>
            <person name="Nelson M.N."/>
            <person name="Wang X."/>
            <person name="Paterson A.H."/>
            <person name="King G."/>
            <person name="Bancroft I."/>
            <person name="Chalhoub B."/>
            <person name="Sharpe A.G."/>
        </authorList>
    </citation>
    <scope>NUCLEOTIDE SEQUENCE</scope>
    <source>
        <strain evidence="2 3">cv. TO1000</strain>
    </source>
</reference>
<proteinExistence type="predicted"/>
<dbReference type="Gramene" id="Bo9g043540.1">
    <property type="protein sequence ID" value="Bo9g043540.1"/>
    <property type="gene ID" value="Bo9g043540"/>
</dbReference>
<keyword evidence="1" id="KW-0732">Signal</keyword>
<dbReference type="EnsemblPlants" id="Bo9g043540.1">
    <property type="protein sequence ID" value="Bo9g043540.1"/>
    <property type="gene ID" value="Bo9g043540"/>
</dbReference>